<evidence type="ECO:0000313" key="4">
    <source>
        <dbReference type="Proteomes" id="UP000663853"/>
    </source>
</evidence>
<gene>
    <name evidence="3" type="ORF">RDB_LOCUS61423</name>
</gene>
<proteinExistence type="predicted"/>
<feature type="chain" id="PRO_5034386106" description="GmrSD restriction endonucleases C-terminal domain-containing protein" evidence="1">
    <location>
        <begin position="16"/>
        <end position="215"/>
    </location>
</feature>
<dbReference type="Pfam" id="PF07510">
    <property type="entry name" value="GmrSD_C"/>
    <property type="match status" value="1"/>
</dbReference>
<keyword evidence="1" id="KW-0732">Signal</keyword>
<feature type="signal peptide" evidence="1">
    <location>
        <begin position="1"/>
        <end position="15"/>
    </location>
</feature>
<dbReference type="InterPro" id="IPR011089">
    <property type="entry name" value="GmrSD_C"/>
</dbReference>
<evidence type="ECO:0000259" key="2">
    <source>
        <dbReference type="Pfam" id="PF07510"/>
    </source>
</evidence>
<accession>A0A8H3GQP2</accession>
<dbReference type="PANTHER" id="PTHR24094">
    <property type="entry name" value="SECRETED PROTEIN"/>
    <property type="match status" value="1"/>
</dbReference>
<sequence>MRFTFFFALVTLASASPLSRNDTRFIGRRGNLPEPVNAVIAKQYLAELPIALPVVNPPYDRTKFPRWITIDGECDTRKTVLKRDALAQVIVDSQCNPTFSSWRSDYDGVLITDRNPVGLDISHLVSLKEAWQSGAWNWTQERRTEFANDLTRPQLLPVTAMSNRMKGDKDPAKWMPSNRGFRCLYVRAWIQIKHYYGLAVDEAEKNKLTTLIRNC</sequence>
<organism evidence="3 4">
    <name type="scientific">Rhizoctonia solani</name>
    <dbReference type="NCBI Taxonomy" id="456999"/>
    <lineage>
        <taxon>Eukaryota</taxon>
        <taxon>Fungi</taxon>
        <taxon>Dikarya</taxon>
        <taxon>Basidiomycota</taxon>
        <taxon>Agaricomycotina</taxon>
        <taxon>Agaricomycetes</taxon>
        <taxon>Cantharellales</taxon>
        <taxon>Ceratobasidiaceae</taxon>
        <taxon>Rhizoctonia</taxon>
    </lineage>
</organism>
<evidence type="ECO:0000256" key="1">
    <source>
        <dbReference type="SAM" id="SignalP"/>
    </source>
</evidence>
<feature type="domain" description="GmrSD restriction endonucleases C-terminal" evidence="2">
    <location>
        <begin position="113"/>
        <end position="210"/>
    </location>
</feature>
<dbReference type="PANTHER" id="PTHR24094:SF15">
    <property type="entry name" value="AMP-DEPENDENT SYNTHETASE_LIGASE DOMAIN-CONTAINING PROTEIN-RELATED"/>
    <property type="match status" value="1"/>
</dbReference>
<protein>
    <recommendedName>
        <fullName evidence="2">GmrSD restriction endonucleases C-terminal domain-containing protein</fullName>
    </recommendedName>
</protein>
<dbReference type="Proteomes" id="UP000663853">
    <property type="component" value="Unassembled WGS sequence"/>
</dbReference>
<dbReference type="EMBL" id="CAJMXA010001444">
    <property type="protein sequence ID" value="CAE6460655.1"/>
    <property type="molecule type" value="Genomic_DNA"/>
</dbReference>
<dbReference type="AlphaFoldDB" id="A0A8H3GQP2"/>
<comment type="caution">
    <text evidence="3">The sequence shown here is derived from an EMBL/GenBank/DDBJ whole genome shotgun (WGS) entry which is preliminary data.</text>
</comment>
<reference evidence="3" key="1">
    <citation type="submission" date="2021-01" db="EMBL/GenBank/DDBJ databases">
        <authorList>
            <person name="Kaushik A."/>
        </authorList>
    </citation>
    <scope>NUCLEOTIDE SEQUENCE</scope>
    <source>
        <strain evidence="3">AG6-10EEA</strain>
    </source>
</reference>
<name>A0A8H3GQP2_9AGAM</name>
<evidence type="ECO:0000313" key="3">
    <source>
        <dbReference type="EMBL" id="CAE6460655.1"/>
    </source>
</evidence>